<gene>
    <name evidence="1" type="ORF">BEMITA_LOCUS9493</name>
</gene>
<dbReference type="AlphaFoldDB" id="A0A9P0CF68"/>
<reference evidence="1" key="1">
    <citation type="submission" date="2021-12" db="EMBL/GenBank/DDBJ databases">
        <authorList>
            <person name="King R."/>
        </authorList>
    </citation>
    <scope>NUCLEOTIDE SEQUENCE</scope>
</reference>
<dbReference type="Proteomes" id="UP001152759">
    <property type="component" value="Chromosome 5"/>
</dbReference>
<proteinExistence type="predicted"/>
<keyword evidence="2" id="KW-1185">Reference proteome</keyword>
<protein>
    <submittedName>
        <fullName evidence="1">Uncharacterized protein</fullName>
    </submittedName>
</protein>
<sequence length="123" mass="13585">MAIDQMIPLISTVSKILQPLKAFFRMLPPLLKMPMQIMQSKNYSPAPYTQSGAFKSNELSDAALSIFQLMSDFLTATNFTSAVESLAFGEGHSTSEEPVYNGIMDFLNAITVPNNFTDTAHTR</sequence>
<evidence type="ECO:0000313" key="1">
    <source>
        <dbReference type="EMBL" id="CAH0772939.1"/>
    </source>
</evidence>
<accession>A0A9P0CF68</accession>
<dbReference type="EMBL" id="OU963866">
    <property type="protein sequence ID" value="CAH0772939.1"/>
    <property type="molecule type" value="Genomic_DNA"/>
</dbReference>
<organism evidence="1 2">
    <name type="scientific">Bemisia tabaci</name>
    <name type="common">Sweetpotato whitefly</name>
    <name type="synonym">Aleurodes tabaci</name>
    <dbReference type="NCBI Taxonomy" id="7038"/>
    <lineage>
        <taxon>Eukaryota</taxon>
        <taxon>Metazoa</taxon>
        <taxon>Ecdysozoa</taxon>
        <taxon>Arthropoda</taxon>
        <taxon>Hexapoda</taxon>
        <taxon>Insecta</taxon>
        <taxon>Pterygota</taxon>
        <taxon>Neoptera</taxon>
        <taxon>Paraneoptera</taxon>
        <taxon>Hemiptera</taxon>
        <taxon>Sternorrhyncha</taxon>
        <taxon>Aleyrodoidea</taxon>
        <taxon>Aleyrodidae</taxon>
        <taxon>Aleyrodinae</taxon>
        <taxon>Bemisia</taxon>
    </lineage>
</organism>
<evidence type="ECO:0000313" key="2">
    <source>
        <dbReference type="Proteomes" id="UP001152759"/>
    </source>
</evidence>
<name>A0A9P0CF68_BEMTA</name>
<dbReference type="KEGG" id="btab:109032217"/>